<dbReference type="AlphaFoldDB" id="L1JWI5"/>
<dbReference type="PaxDb" id="55529-EKX52565"/>
<dbReference type="Proteomes" id="UP000011087">
    <property type="component" value="Unassembled WGS sequence"/>
</dbReference>
<accession>L1JWI5</accession>
<feature type="compositionally biased region" description="Basic and acidic residues" evidence="1">
    <location>
        <begin position="1"/>
        <end position="15"/>
    </location>
</feature>
<sequence>MKKGFMESSRRKPLYDDSSSSSDTSGRTMKLGVAYNVYDGEELLLDSIRSIKSNVDYICVVYQTVSNFGNSAHPDLEKRLQFLVDNGYVDELYRYEAKVFSNDEKEALCSPVSNELGGPPSMVSNQFFNELTKRELGRQMCAAKDCTHFMSMDTDEFYREDELAYAKKKILEDDLDGTSCKMRFYFKEVPLIYKIKPGSPLLLAHPYPCIVDPTRRMANCQRFYQFSREEIEMHHFSFVRADMSSKMKNVSNRDNHDGALQ</sequence>
<gene>
    <name evidence="2" type="ORF">GUITHDRAFT_101732</name>
</gene>
<name>L1JWI5_GUITC</name>
<evidence type="ECO:0000256" key="1">
    <source>
        <dbReference type="SAM" id="MobiDB-lite"/>
    </source>
</evidence>
<dbReference type="OMA" id="TRRMENC"/>
<reference evidence="4" key="2">
    <citation type="submission" date="2012-11" db="EMBL/GenBank/DDBJ databases">
        <authorList>
            <person name="Kuo A."/>
            <person name="Curtis B.A."/>
            <person name="Tanifuji G."/>
            <person name="Burki F."/>
            <person name="Gruber A."/>
            <person name="Irimia M."/>
            <person name="Maruyama S."/>
            <person name="Arias M.C."/>
            <person name="Ball S.G."/>
            <person name="Gile G.H."/>
            <person name="Hirakawa Y."/>
            <person name="Hopkins J.F."/>
            <person name="Rensing S.A."/>
            <person name="Schmutz J."/>
            <person name="Symeonidi A."/>
            <person name="Elias M."/>
            <person name="Eveleigh R.J."/>
            <person name="Herman E.K."/>
            <person name="Klute M.J."/>
            <person name="Nakayama T."/>
            <person name="Obornik M."/>
            <person name="Reyes-Prieto A."/>
            <person name="Armbrust E.V."/>
            <person name="Aves S.J."/>
            <person name="Beiko R.G."/>
            <person name="Coutinho P."/>
            <person name="Dacks J.B."/>
            <person name="Durnford D.G."/>
            <person name="Fast N.M."/>
            <person name="Green B.R."/>
            <person name="Grisdale C."/>
            <person name="Hempe F."/>
            <person name="Henrissat B."/>
            <person name="Hoppner M.P."/>
            <person name="Ishida K.-I."/>
            <person name="Kim E."/>
            <person name="Koreny L."/>
            <person name="Kroth P.G."/>
            <person name="Liu Y."/>
            <person name="Malik S.-B."/>
            <person name="Maier U.G."/>
            <person name="McRose D."/>
            <person name="Mock T."/>
            <person name="Neilson J.A."/>
            <person name="Onodera N.T."/>
            <person name="Poole A.M."/>
            <person name="Pritham E.J."/>
            <person name="Richards T.A."/>
            <person name="Rocap G."/>
            <person name="Roy S.W."/>
            <person name="Sarai C."/>
            <person name="Schaack S."/>
            <person name="Shirato S."/>
            <person name="Slamovits C.H."/>
            <person name="Spencer D.F."/>
            <person name="Suzuki S."/>
            <person name="Worden A.Z."/>
            <person name="Zauner S."/>
            <person name="Barry K."/>
            <person name="Bell C."/>
            <person name="Bharti A.K."/>
            <person name="Crow J.A."/>
            <person name="Grimwood J."/>
            <person name="Kramer R."/>
            <person name="Lindquist E."/>
            <person name="Lucas S."/>
            <person name="Salamov A."/>
            <person name="McFadden G.I."/>
            <person name="Lane C.E."/>
            <person name="Keeling P.J."/>
            <person name="Gray M.W."/>
            <person name="Grigoriev I.V."/>
            <person name="Archibald J.M."/>
        </authorList>
    </citation>
    <scope>NUCLEOTIDE SEQUENCE</scope>
    <source>
        <strain evidence="4">CCMP2712</strain>
    </source>
</reference>
<reference evidence="2 4" key="1">
    <citation type="journal article" date="2012" name="Nature">
        <title>Algal genomes reveal evolutionary mosaicism and the fate of nucleomorphs.</title>
        <authorList>
            <consortium name="DOE Joint Genome Institute"/>
            <person name="Curtis B.A."/>
            <person name="Tanifuji G."/>
            <person name="Burki F."/>
            <person name="Gruber A."/>
            <person name="Irimia M."/>
            <person name="Maruyama S."/>
            <person name="Arias M.C."/>
            <person name="Ball S.G."/>
            <person name="Gile G.H."/>
            <person name="Hirakawa Y."/>
            <person name="Hopkins J.F."/>
            <person name="Kuo A."/>
            <person name="Rensing S.A."/>
            <person name="Schmutz J."/>
            <person name="Symeonidi A."/>
            <person name="Elias M."/>
            <person name="Eveleigh R.J."/>
            <person name="Herman E.K."/>
            <person name="Klute M.J."/>
            <person name="Nakayama T."/>
            <person name="Obornik M."/>
            <person name="Reyes-Prieto A."/>
            <person name="Armbrust E.V."/>
            <person name="Aves S.J."/>
            <person name="Beiko R.G."/>
            <person name="Coutinho P."/>
            <person name="Dacks J.B."/>
            <person name="Durnford D.G."/>
            <person name="Fast N.M."/>
            <person name="Green B.R."/>
            <person name="Grisdale C.J."/>
            <person name="Hempel F."/>
            <person name="Henrissat B."/>
            <person name="Hoppner M.P."/>
            <person name="Ishida K."/>
            <person name="Kim E."/>
            <person name="Koreny L."/>
            <person name="Kroth P.G."/>
            <person name="Liu Y."/>
            <person name="Malik S.B."/>
            <person name="Maier U.G."/>
            <person name="McRose D."/>
            <person name="Mock T."/>
            <person name="Neilson J.A."/>
            <person name="Onodera N.T."/>
            <person name="Poole A.M."/>
            <person name="Pritham E.J."/>
            <person name="Richards T.A."/>
            <person name="Rocap G."/>
            <person name="Roy S.W."/>
            <person name="Sarai C."/>
            <person name="Schaack S."/>
            <person name="Shirato S."/>
            <person name="Slamovits C.H."/>
            <person name="Spencer D.F."/>
            <person name="Suzuki S."/>
            <person name="Worden A.Z."/>
            <person name="Zauner S."/>
            <person name="Barry K."/>
            <person name="Bell C."/>
            <person name="Bharti A.K."/>
            <person name="Crow J.A."/>
            <person name="Grimwood J."/>
            <person name="Kramer R."/>
            <person name="Lindquist E."/>
            <person name="Lucas S."/>
            <person name="Salamov A."/>
            <person name="McFadden G.I."/>
            <person name="Lane C.E."/>
            <person name="Keeling P.J."/>
            <person name="Gray M.W."/>
            <person name="Grigoriev I.V."/>
            <person name="Archibald J.M."/>
        </authorList>
    </citation>
    <scope>NUCLEOTIDE SEQUENCE</scope>
    <source>
        <strain evidence="2 4">CCMP2712</strain>
    </source>
</reference>
<feature type="compositionally biased region" description="Low complexity" evidence="1">
    <location>
        <begin position="16"/>
        <end position="25"/>
    </location>
</feature>
<feature type="region of interest" description="Disordered" evidence="1">
    <location>
        <begin position="1"/>
        <end position="25"/>
    </location>
</feature>
<dbReference type="OrthoDB" id="10483641at2759"/>
<dbReference type="HOGENOM" id="CLU_1067316_0_0_1"/>
<keyword evidence="4" id="KW-1185">Reference proteome</keyword>
<dbReference type="RefSeq" id="XP_005839545.1">
    <property type="nucleotide sequence ID" value="XM_005839488.1"/>
</dbReference>
<dbReference type="EMBL" id="JH992972">
    <property type="protein sequence ID" value="EKX52565.1"/>
    <property type="molecule type" value="Genomic_DNA"/>
</dbReference>
<dbReference type="KEGG" id="gtt:GUITHDRAFT_101732"/>
<organism evidence="2">
    <name type="scientific">Guillardia theta (strain CCMP2712)</name>
    <name type="common">Cryptophyte</name>
    <dbReference type="NCBI Taxonomy" id="905079"/>
    <lineage>
        <taxon>Eukaryota</taxon>
        <taxon>Cryptophyceae</taxon>
        <taxon>Pyrenomonadales</taxon>
        <taxon>Geminigeraceae</taxon>
        <taxon>Guillardia</taxon>
    </lineage>
</organism>
<proteinExistence type="predicted"/>
<evidence type="ECO:0000313" key="3">
    <source>
        <dbReference type="EnsemblProtists" id="EKX52565"/>
    </source>
</evidence>
<dbReference type="EnsemblProtists" id="EKX52565">
    <property type="protein sequence ID" value="EKX52565"/>
    <property type="gene ID" value="GUITHDRAFT_101732"/>
</dbReference>
<evidence type="ECO:0000313" key="4">
    <source>
        <dbReference type="Proteomes" id="UP000011087"/>
    </source>
</evidence>
<protein>
    <submittedName>
        <fullName evidence="2 3">Uncharacterized protein</fullName>
    </submittedName>
</protein>
<reference evidence="3" key="3">
    <citation type="submission" date="2015-06" db="UniProtKB">
        <authorList>
            <consortium name="EnsemblProtists"/>
        </authorList>
    </citation>
    <scope>IDENTIFICATION</scope>
</reference>
<dbReference type="GeneID" id="17309338"/>
<evidence type="ECO:0000313" key="2">
    <source>
        <dbReference type="EMBL" id="EKX52565.1"/>
    </source>
</evidence>